<keyword evidence="6" id="KW-0378">Hydrolase</keyword>
<evidence type="ECO:0000256" key="5">
    <source>
        <dbReference type="ARBA" id="ARBA00022729"/>
    </source>
</evidence>
<evidence type="ECO:0000256" key="4">
    <source>
        <dbReference type="ARBA" id="ARBA00022723"/>
    </source>
</evidence>
<dbReference type="EMBL" id="KR052480">
    <property type="protein sequence ID" value="AKF12644.1"/>
    <property type="molecule type" value="Genomic_DNA"/>
</dbReference>
<evidence type="ECO:0000259" key="12">
    <source>
        <dbReference type="Pfam" id="PF08291"/>
    </source>
</evidence>
<evidence type="ECO:0000256" key="11">
    <source>
        <dbReference type="ARBA" id="ARBA00093666"/>
    </source>
</evidence>
<feature type="domain" description="Peptidase M15A C-terminal" evidence="12">
    <location>
        <begin position="421"/>
        <end position="502"/>
    </location>
</feature>
<dbReference type="InterPro" id="IPR010275">
    <property type="entry name" value="MepK"/>
</dbReference>
<dbReference type="SUPFAM" id="SSF55166">
    <property type="entry name" value="Hedgehog/DD-peptidase"/>
    <property type="match status" value="1"/>
</dbReference>
<accession>A0A0F6YPD9</accession>
<evidence type="ECO:0000313" key="14">
    <source>
        <dbReference type="Proteomes" id="UP000221947"/>
    </source>
</evidence>
<dbReference type="GO" id="GO:0046872">
    <property type="term" value="F:metal ion binding"/>
    <property type="evidence" value="ECO:0007669"/>
    <property type="project" value="UniProtKB-KW"/>
</dbReference>
<comment type="pathway">
    <text evidence="2">Cell wall biogenesis; cell wall polysaccharide biosynthesis.</text>
</comment>
<proteinExistence type="inferred from homology"/>
<dbReference type="Gene3D" id="3.30.1380.10">
    <property type="match status" value="1"/>
</dbReference>
<keyword evidence="14" id="KW-1185">Reference proteome</keyword>
<sequence>MSCNSKKTIEADFSSVASVLTAIELATPLAYSYPDSLDLALTELNDPVVVVPSIRYGIDALNESITDHLYPAIVDTFLPPVKSDYPSLSTRVEQNVGRISYTELADFLEYASYPSVVDFNTRIVTNPRNVARDMNRYYEEQMSGSAISLCSLLSNPFESIAGLLDKIDSLTGNILNYLPSIASRLQSFAETMKAMTETLFESLRGILANVGGMAQQVIQGLANAPAAIAGIAQVFSNQFAALQNLLSEDNLANIKEGIDKFVTKAVLQFQKILENPQVILYLLYMFCKTQSFIESSLQTPIKSFQGMVTNASHEQNVLRVKSAPRTQAAIAAGRPTATQESIAEIRAQKGNSHNAAVAAANPADVPDQTKVVWTPEHTTHPDPHSWSNLAFADSVINNSFWTTGGGKGMGISKAVGYYGCKLEVLEMLNKVGQMIGKKLTVNSAFRHPVYNRHVGGAKASMHMKGVALDVSMAGVDREAFCSAAYRVGFRGFGGYGSFIHVDTGSKRSWNKGRLPAGPWR</sequence>
<reference evidence="13 14" key="1">
    <citation type="submission" date="2015-04" db="EMBL/GenBank/DDBJ databases">
        <authorList>
            <person name="Schouten J.T."/>
            <person name="Crockett J.T."/>
            <person name="Hodson T.S."/>
            <person name="Hyde J.R."/>
            <person name="Smith T.A."/>
            <person name="Merrill B.D."/>
            <person name="Crook M.B."/>
            <person name="Griffitts J.S."/>
            <person name="Burnett S.H."/>
            <person name="Grose J.H."/>
            <person name="Breakwell D.P."/>
        </authorList>
    </citation>
    <scope>NUCLEOTIDE SEQUENCE [LARGE SCALE GENOMIC DNA]</scope>
</reference>
<name>A0A0F6YPD9_9CAUD</name>
<evidence type="ECO:0000256" key="10">
    <source>
        <dbReference type="ARBA" id="ARBA00093448"/>
    </source>
</evidence>
<evidence type="ECO:0000256" key="2">
    <source>
        <dbReference type="ARBA" id="ARBA00004776"/>
    </source>
</evidence>
<evidence type="ECO:0000256" key="6">
    <source>
        <dbReference type="ARBA" id="ARBA00022801"/>
    </source>
</evidence>
<evidence type="ECO:0000256" key="1">
    <source>
        <dbReference type="ARBA" id="ARBA00001947"/>
    </source>
</evidence>
<organism evidence="13 14">
    <name type="scientific">Sinorhizobium phage phiM7</name>
    <dbReference type="NCBI Taxonomy" id="1647403"/>
    <lineage>
        <taxon>Viruses</taxon>
        <taxon>Duplodnaviria</taxon>
        <taxon>Heunggongvirae</taxon>
        <taxon>Uroviricota</taxon>
        <taxon>Caudoviricetes</taxon>
        <taxon>Emdodecavirus</taxon>
        <taxon>Emdodecavirus M7</taxon>
    </lineage>
</organism>
<dbReference type="GO" id="GO:0008237">
    <property type="term" value="F:metallopeptidase activity"/>
    <property type="evidence" value="ECO:0007669"/>
    <property type="project" value="UniProtKB-KW"/>
</dbReference>
<comment type="similarity">
    <text evidence="10">Belongs to the peptidase M15 family.</text>
</comment>
<dbReference type="PANTHER" id="PTHR37425">
    <property type="match status" value="1"/>
</dbReference>
<dbReference type="PANTHER" id="PTHR37425:SF1">
    <property type="entry name" value="OUTER MEMBRANE PROTEIN"/>
    <property type="match status" value="1"/>
</dbReference>
<keyword evidence="7" id="KW-0862">Zinc</keyword>
<comment type="cofactor">
    <cofactor evidence="1">
        <name>Zn(2+)</name>
        <dbReference type="ChEBI" id="CHEBI:29105"/>
    </cofactor>
</comment>
<dbReference type="InterPro" id="IPR013230">
    <property type="entry name" value="Peptidase_M15A_C"/>
</dbReference>
<keyword evidence="4" id="KW-0479">Metal-binding</keyword>
<dbReference type="GO" id="GO:0071555">
    <property type="term" value="P:cell wall organization"/>
    <property type="evidence" value="ECO:0007669"/>
    <property type="project" value="UniProtKB-KW"/>
</dbReference>
<dbReference type="InterPro" id="IPR009045">
    <property type="entry name" value="Zn_M74/Hedgehog-like"/>
</dbReference>
<dbReference type="Pfam" id="PF08291">
    <property type="entry name" value="Peptidase_M15_3"/>
    <property type="match status" value="1"/>
</dbReference>
<evidence type="ECO:0000256" key="8">
    <source>
        <dbReference type="ARBA" id="ARBA00023049"/>
    </source>
</evidence>
<keyword evidence="5" id="KW-0732">Signal</keyword>
<gene>
    <name evidence="13" type="ORF">PHIM7_97</name>
</gene>
<evidence type="ECO:0000256" key="7">
    <source>
        <dbReference type="ARBA" id="ARBA00022833"/>
    </source>
</evidence>
<protein>
    <recommendedName>
        <fullName evidence="11">Murein endopeptidase K</fullName>
    </recommendedName>
</protein>
<evidence type="ECO:0000313" key="13">
    <source>
        <dbReference type="EMBL" id="AKF12644.1"/>
    </source>
</evidence>
<dbReference type="GO" id="GO:0006508">
    <property type="term" value="P:proteolysis"/>
    <property type="evidence" value="ECO:0007669"/>
    <property type="project" value="UniProtKB-KW"/>
</dbReference>
<keyword evidence="9" id="KW-0961">Cell wall biogenesis/degradation</keyword>
<dbReference type="Proteomes" id="UP000221947">
    <property type="component" value="Segment"/>
</dbReference>
<keyword evidence="8" id="KW-0482">Metalloprotease</keyword>
<evidence type="ECO:0000256" key="9">
    <source>
        <dbReference type="ARBA" id="ARBA00023316"/>
    </source>
</evidence>
<keyword evidence="3" id="KW-0645">Protease</keyword>
<evidence type="ECO:0000256" key="3">
    <source>
        <dbReference type="ARBA" id="ARBA00022670"/>
    </source>
</evidence>